<evidence type="ECO:0000256" key="8">
    <source>
        <dbReference type="ARBA" id="ARBA00023136"/>
    </source>
</evidence>
<gene>
    <name evidence="18" type="ORF">WN944_012353</name>
</gene>
<comment type="caution">
    <text evidence="18">The sequence shown here is derived from an EMBL/GenBank/DDBJ whole genome shotgun (WGS) entry which is preliminary data.</text>
</comment>
<dbReference type="FunFam" id="3.40.190.10:FF:000039">
    <property type="entry name" value="Glutamate receptor"/>
    <property type="match status" value="1"/>
</dbReference>
<keyword evidence="9 13" id="KW-0675">Receptor</keyword>
<evidence type="ECO:0000256" key="9">
    <source>
        <dbReference type="ARBA" id="ARBA00023170"/>
    </source>
</evidence>
<evidence type="ECO:0000313" key="19">
    <source>
        <dbReference type="Proteomes" id="UP001428341"/>
    </source>
</evidence>
<reference evidence="18 19" key="1">
    <citation type="submission" date="2024-05" db="EMBL/GenBank/DDBJ databases">
        <title>Haplotype-resolved chromosome-level genome assembly of Huyou (Citrus changshanensis).</title>
        <authorList>
            <person name="Miao C."/>
            <person name="Chen W."/>
            <person name="Wu Y."/>
            <person name="Wang L."/>
            <person name="Zhao S."/>
            <person name="Grierson D."/>
            <person name="Xu C."/>
            <person name="Chen K."/>
        </authorList>
    </citation>
    <scope>NUCLEOTIDE SEQUENCE [LARGE SCALE GENOMIC DNA]</scope>
    <source>
        <strain evidence="18">01-14</strain>
        <tissue evidence="18">Leaf</tissue>
    </source>
</reference>
<evidence type="ECO:0000256" key="5">
    <source>
        <dbReference type="ARBA" id="ARBA00022729"/>
    </source>
</evidence>
<dbReference type="InterPro" id="IPR017103">
    <property type="entry name" value="Iontropic_Glu_rcpt_pln"/>
</dbReference>
<keyword evidence="10" id="KW-0325">Glycoprotein</keyword>
<dbReference type="GO" id="GO:0015276">
    <property type="term" value="F:ligand-gated monoatomic ion channel activity"/>
    <property type="evidence" value="ECO:0007669"/>
    <property type="project" value="InterPro"/>
</dbReference>
<dbReference type="InterPro" id="IPR044440">
    <property type="entry name" value="GABAb_receptor_plant_PBP1"/>
</dbReference>
<keyword evidence="8 13" id="KW-0472">Membrane</keyword>
<dbReference type="CDD" id="cd19990">
    <property type="entry name" value="PBP1_GABAb_receptor_plant"/>
    <property type="match status" value="1"/>
</dbReference>
<evidence type="ECO:0000256" key="13">
    <source>
        <dbReference type="PIRNR" id="PIRNR037090"/>
    </source>
</evidence>
<evidence type="ECO:0000256" key="3">
    <source>
        <dbReference type="ARBA" id="ARBA00022448"/>
    </source>
</evidence>
<keyword evidence="12 13" id="KW-0407">Ion channel</keyword>
<dbReference type="FunFam" id="3.40.50.2300:FF:000188">
    <property type="entry name" value="Glutamate receptor"/>
    <property type="match status" value="1"/>
</dbReference>
<dbReference type="AlphaFoldDB" id="A0AAP0R241"/>
<dbReference type="Pfam" id="PF10613">
    <property type="entry name" value="Lig_chan-Glu_bd"/>
    <property type="match status" value="1"/>
</dbReference>
<dbReference type="CDD" id="cd13686">
    <property type="entry name" value="GluR_Plant"/>
    <property type="match status" value="1"/>
</dbReference>
<dbReference type="SUPFAM" id="SSF53850">
    <property type="entry name" value="Periplasmic binding protein-like II"/>
    <property type="match status" value="1"/>
</dbReference>
<comment type="similarity">
    <text evidence="2 13">Belongs to the glutamate-gated ion channel (TC 1.A.10.1) family.</text>
</comment>
<dbReference type="FunFam" id="1.10.287.70:FF:000037">
    <property type="entry name" value="Glutamate receptor"/>
    <property type="match status" value="1"/>
</dbReference>
<comment type="subcellular location">
    <subcellularLocation>
        <location evidence="1">Membrane</location>
        <topology evidence="1">Multi-pass membrane protein</topology>
    </subcellularLocation>
</comment>
<dbReference type="InterPro" id="IPR015683">
    <property type="entry name" value="Ionotropic_Glu_rcpt"/>
</dbReference>
<dbReference type="PIRSF" id="PIRSF037090">
    <property type="entry name" value="Iontro_Glu-like_rcpt_pln"/>
    <property type="match status" value="1"/>
</dbReference>
<dbReference type="Gene3D" id="1.10.287.70">
    <property type="match status" value="1"/>
</dbReference>
<evidence type="ECO:0000256" key="4">
    <source>
        <dbReference type="ARBA" id="ARBA00022692"/>
    </source>
</evidence>
<keyword evidence="11 13" id="KW-1071">Ligand-gated ion channel</keyword>
<feature type="transmembrane region" description="Helical" evidence="16">
    <location>
        <begin position="641"/>
        <end position="659"/>
    </location>
</feature>
<keyword evidence="3 13" id="KW-0813">Transport</keyword>
<dbReference type="Gene3D" id="3.40.50.2300">
    <property type="match status" value="2"/>
</dbReference>
<dbReference type="Proteomes" id="UP001428341">
    <property type="component" value="Unassembled WGS sequence"/>
</dbReference>
<evidence type="ECO:0000256" key="10">
    <source>
        <dbReference type="ARBA" id="ARBA00023180"/>
    </source>
</evidence>
<keyword evidence="4 16" id="KW-0812">Transmembrane</keyword>
<evidence type="ECO:0000256" key="1">
    <source>
        <dbReference type="ARBA" id="ARBA00004141"/>
    </source>
</evidence>
<keyword evidence="14" id="KW-1015">Disulfide bond</keyword>
<feature type="disulfide bond" evidence="14">
    <location>
        <begin position="746"/>
        <end position="802"/>
    </location>
</feature>
<feature type="transmembrane region" description="Helical" evidence="16">
    <location>
        <begin position="579"/>
        <end position="599"/>
    </location>
</feature>
<keyword evidence="6 16" id="KW-1133">Transmembrane helix</keyword>
<dbReference type="FunFam" id="3.40.190.10:FF:000054">
    <property type="entry name" value="Glutamate receptor"/>
    <property type="match status" value="1"/>
</dbReference>
<feature type="domain" description="Ionotropic glutamate receptor C-terminal" evidence="17">
    <location>
        <begin position="460"/>
        <end position="798"/>
    </location>
</feature>
<dbReference type="InterPro" id="IPR001828">
    <property type="entry name" value="ANF_lig-bd_rcpt"/>
</dbReference>
<evidence type="ECO:0000256" key="14">
    <source>
        <dbReference type="PIRSR" id="PIRSR037090-50"/>
    </source>
</evidence>
<keyword evidence="19" id="KW-1185">Reference proteome</keyword>
<dbReference type="InterPro" id="IPR028082">
    <property type="entry name" value="Peripla_BP_I"/>
</dbReference>
<comment type="function">
    <text evidence="13">Glutamate-gated receptor that probably acts as non-selective cation channel.</text>
</comment>
<dbReference type="Pfam" id="PF00060">
    <property type="entry name" value="Lig_chan"/>
    <property type="match status" value="1"/>
</dbReference>
<evidence type="ECO:0000259" key="17">
    <source>
        <dbReference type="SMART" id="SM00079"/>
    </source>
</evidence>
<evidence type="ECO:0000256" key="7">
    <source>
        <dbReference type="ARBA" id="ARBA00023065"/>
    </source>
</evidence>
<evidence type="ECO:0000256" key="16">
    <source>
        <dbReference type="SAM" id="Phobius"/>
    </source>
</evidence>
<protein>
    <recommendedName>
        <fullName evidence="13">Glutamate receptor</fullName>
    </recommendedName>
</protein>
<evidence type="ECO:0000313" key="18">
    <source>
        <dbReference type="EMBL" id="KAK9223904.1"/>
    </source>
</evidence>
<organism evidence="18 19">
    <name type="scientific">Citrus x changshan-huyou</name>
    <dbReference type="NCBI Taxonomy" id="2935761"/>
    <lineage>
        <taxon>Eukaryota</taxon>
        <taxon>Viridiplantae</taxon>
        <taxon>Streptophyta</taxon>
        <taxon>Embryophyta</taxon>
        <taxon>Tracheophyta</taxon>
        <taxon>Spermatophyta</taxon>
        <taxon>Magnoliopsida</taxon>
        <taxon>eudicotyledons</taxon>
        <taxon>Gunneridae</taxon>
        <taxon>Pentapetalae</taxon>
        <taxon>rosids</taxon>
        <taxon>malvids</taxon>
        <taxon>Sapindales</taxon>
        <taxon>Rutaceae</taxon>
        <taxon>Aurantioideae</taxon>
        <taxon>Citrus</taxon>
    </lineage>
</organism>
<evidence type="ECO:0000256" key="2">
    <source>
        <dbReference type="ARBA" id="ARBA00008685"/>
    </source>
</evidence>
<name>A0AAP0R241_9ROSI</name>
<dbReference type="SMART" id="SM00079">
    <property type="entry name" value="PBPe"/>
    <property type="match status" value="1"/>
</dbReference>
<proteinExistence type="inferred from homology"/>
<dbReference type="Gene3D" id="3.40.190.10">
    <property type="entry name" value="Periplasmic binding protein-like II"/>
    <property type="match status" value="2"/>
</dbReference>
<dbReference type="PANTHER" id="PTHR18966">
    <property type="entry name" value="IONOTROPIC GLUTAMATE RECEPTOR"/>
    <property type="match status" value="1"/>
</dbReference>
<evidence type="ECO:0000256" key="11">
    <source>
        <dbReference type="ARBA" id="ARBA00023286"/>
    </source>
</evidence>
<sequence length="921" mass="103272">MFRSITSVKLVSRPWLLVMILSSGFFILYSGTEAADGYKLINIGAIVDVNSRIGKEQKVAMEIAAANFNNTAQNYKLSLHFQYPEKDPLQVGSTAEAMIKEKEVKVIVGMETWGAATMVADIGSRAQVPVLSFAEPAIAPPLTSTRWPFLVRMANSSAEQITCTAALVGSYNWRKVIIIYEDDANNADTGNLALLSEALQITNSEIEYRLVLPPISYLTDPKQFLQEKLVKLLRTESRVFIILQSSLAMGIHLFREAKEMGLVGPDSVWVIASDTITSFIDSFNTSVISSMEGALGIKTHFSQDSSSYKIFEDQFRSYFRSEYPEDDVSEPGIYALRAYDSITVVAKSIDGMTSDNSSSKISLGYILSSNFTGLSGPISFRGGKLLNSPILRIINMVGKKYKEIDFWLPKFGLSKTLKMEEDKNSSKVGDIRNGLIGAVIWPGDLKRDPKGRAMPTDAKPLIIGVPARTTFDKFVKLISSDNPHKIIYDGYCIELFYKVLQVLKYDLPYEFSVHNGTYDDLVYRVYNKDYDAAIGDITILVNRTRFVEFSQPYTESGLSMVVPAKAEQSPWIFIKPFTWGMWIVTGAILIYTMSVVWFLEHRWNPEFNGPWNIQIGTALWFTFSSLFFAHRERIYSNLTRLVVVVWLFVVLILNSSYTASLSSMLTVQRLKPNVTDIGWLKASNLNVGFDGDSFVRNYLENVLGFKPENILKVDHEYKYITDFESNRIAAAFLELSYERAFLSQHCKEYTATIPTYRFGGFAFVFQKGSPLAADFSEAILKLSENGELRSLEEKWFAPSPECSGSAEVNNNKTECLSLQDFWGLFLISGTTSTICALVFLVRNYTSRQDASEGNITSSGRSIWSKIIGFAKYIYARRERKFPARASALDQNPDIDKRSSSKMECGSPSDTPDDTPDGSISC</sequence>
<feature type="transmembrane region" description="Helical" evidence="16">
    <location>
        <begin position="821"/>
        <end position="841"/>
    </location>
</feature>
<accession>A0AAP0R241</accession>
<keyword evidence="7 13" id="KW-0406">Ion transport</keyword>
<dbReference type="SUPFAM" id="SSF53822">
    <property type="entry name" value="Periplasmic binding protein-like I"/>
    <property type="match status" value="1"/>
</dbReference>
<dbReference type="InterPro" id="IPR001320">
    <property type="entry name" value="Iontro_rcpt_C"/>
</dbReference>
<dbReference type="Pfam" id="PF01094">
    <property type="entry name" value="ANF_receptor"/>
    <property type="match status" value="1"/>
</dbReference>
<keyword evidence="5" id="KW-0732">Signal</keyword>
<dbReference type="GO" id="GO:0016020">
    <property type="term" value="C:membrane"/>
    <property type="evidence" value="ECO:0007669"/>
    <property type="project" value="UniProtKB-SubCell"/>
</dbReference>
<evidence type="ECO:0000256" key="15">
    <source>
        <dbReference type="SAM" id="MobiDB-lite"/>
    </source>
</evidence>
<evidence type="ECO:0000256" key="6">
    <source>
        <dbReference type="ARBA" id="ARBA00022989"/>
    </source>
</evidence>
<evidence type="ECO:0000256" key="12">
    <source>
        <dbReference type="ARBA" id="ARBA00023303"/>
    </source>
</evidence>
<feature type="region of interest" description="Disordered" evidence="15">
    <location>
        <begin position="885"/>
        <end position="921"/>
    </location>
</feature>
<dbReference type="EMBL" id="JBCGBO010000002">
    <property type="protein sequence ID" value="KAK9223904.1"/>
    <property type="molecule type" value="Genomic_DNA"/>
</dbReference>
<dbReference type="InterPro" id="IPR019594">
    <property type="entry name" value="Glu/Gly-bd"/>
</dbReference>